<name>A0AB34JNR4_PRYPA</name>
<evidence type="ECO:0000256" key="1">
    <source>
        <dbReference type="SAM" id="MobiDB-lite"/>
    </source>
</evidence>
<protein>
    <submittedName>
        <fullName evidence="2">Uncharacterized protein</fullName>
    </submittedName>
</protein>
<reference evidence="2 3" key="1">
    <citation type="journal article" date="2024" name="Science">
        <title>Giant polyketide synthase enzymes in the biosynthesis of giant marine polyether toxins.</title>
        <authorList>
            <person name="Fallon T.R."/>
            <person name="Shende V.V."/>
            <person name="Wierzbicki I.H."/>
            <person name="Pendleton A.L."/>
            <person name="Watervoot N.F."/>
            <person name="Auber R.P."/>
            <person name="Gonzalez D.J."/>
            <person name="Wisecaver J.H."/>
            <person name="Moore B.S."/>
        </authorList>
    </citation>
    <scope>NUCLEOTIDE SEQUENCE [LARGE SCALE GENOMIC DNA]</scope>
    <source>
        <strain evidence="2 3">12B1</strain>
    </source>
</reference>
<evidence type="ECO:0000313" key="2">
    <source>
        <dbReference type="EMBL" id="KAL1522367.1"/>
    </source>
</evidence>
<feature type="region of interest" description="Disordered" evidence="1">
    <location>
        <begin position="1"/>
        <end position="20"/>
    </location>
</feature>
<proteinExistence type="predicted"/>
<gene>
    <name evidence="2" type="ORF">AB1Y20_017358</name>
</gene>
<dbReference type="Proteomes" id="UP001515480">
    <property type="component" value="Unassembled WGS sequence"/>
</dbReference>
<comment type="caution">
    <text evidence="2">The sequence shown here is derived from an EMBL/GenBank/DDBJ whole genome shotgun (WGS) entry which is preliminary data.</text>
</comment>
<sequence length="259" mass="28085">MASELLGILEGRGEKRPLSPRWERPVAKRLERGCVEDDGLSFSLDSQNSSPQRTCTLSPNFLDDVADELELAPLLLQHPDLDTSLPPISVPPFSRDSTMSTPEIVHPVAKDAGAPPLSLLEAVQPAYMSSRRSFSDLQSIKPHAERPSSPEASMLQSHSAWQKKLRAALSDSDAATRALLSSATGRDLYGTVQVLARLSPRQIDSLHPPARELVTSLLKQTREQVCQEAGLAPAGMWEMASRLLGQHSLTEAGVLGPCI</sequence>
<accession>A0AB34JNR4</accession>
<dbReference type="EMBL" id="JBGBPQ010000006">
    <property type="protein sequence ID" value="KAL1522367.1"/>
    <property type="molecule type" value="Genomic_DNA"/>
</dbReference>
<feature type="compositionally biased region" description="Basic and acidic residues" evidence="1">
    <location>
        <begin position="11"/>
        <end position="20"/>
    </location>
</feature>
<organism evidence="2 3">
    <name type="scientific">Prymnesium parvum</name>
    <name type="common">Toxic golden alga</name>
    <dbReference type="NCBI Taxonomy" id="97485"/>
    <lineage>
        <taxon>Eukaryota</taxon>
        <taxon>Haptista</taxon>
        <taxon>Haptophyta</taxon>
        <taxon>Prymnesiophyceae</taxon>
        <taxon>Prymnesiales</taxon>
        <taxon>Prymnesiaceae</taxon>
        <taxon>Prymnesium</taxon>
    </lineage>
</organism>
<feature type="region of interest" description="Disordered" evidence="1">
    <location>
        <begin position="134"/>
        <end position="155"/>
    </location>
</feature>
<keyword evidence="3" id="KW-1185">Reference proteome</keyword>
<evidence type="ECO:0000313" key="3">
    <source>
        <dbReference type="Proteomes" id="UP001515480"/>
    </source>
</evidence>
<dbReference type="AlphaFoldDB" id="A0AB34JNR4"/>